<evidence type="ECO:0000313" key="6">
    <source>
        <dbReference type="EMBL" id="CAL7946686.1"/>
    </source>
</evidence>
<evidence type="ECO:0000259" key="5">
    <source>
        <dbReference type="SMART" id="SM00093"/>
    </source>
</evidence>
<dbReference type="InterPro" id="IPR042185">
    <property type="entry name" value="Serpin_sf_2"/>
</dbReference>
<proteinExistence type="inferred from homology"/>
<dbReference type="InterPro" id="IPR042178">
    <property type="entry name" value="Serpin_sf_1"/>
</dbReference>
<keyword evidence="4" id="KW-1133">Transmembrane helix</keyword>
<feature type="domain" description="Serpin" evidence="5">
    <location>
        <begin position="476"/>
        <end position="837"/>
    </location>
</feature>
<evidence type="ECO:0000256" key="3">
    <source>
        <dbReference type="RuleBase" id="RU000411"/>
    </source>
</evidence>
<feature type="transmembrane region" description="Helical" evidence="4">
    <location>
        <begin position="6"/>
        <end position="22"/>
    </location>
</feature>
<dbReference type="InterPro" id="IPR036186">
    <property type="entry name" value="Serpin_sf"/>
</dbReference>
<keyword evidence="4" id="KW-0812">Transmembrane</keyword>
<keyword evidence="4" id="KW-0472">Membrane</keyword>
<evidence type="ECO:0000256" key="4">
    <source>
        <dbReference type="SAM" id="Phobius"/>
    </source>
</evidence>
<gene>
    <name evidence="6" type="ORF">XYLVIOL_LOCUS7911</name>
</gene>
<dbReference type="Gene3D" id="2.30.39.10">
    <property type="entry name" value="Alpha-1-antitrypsin, domain 1"/>
    <property type="match status" value="2"/>
</dbReference>
<evidence type="ECO:0000256" key="1">
    <source>
        <dbReference type="ARBA" id="ARBA00022690"/>
    </source>
</evidence>
<keyword evidence="2" id="KW-0722">Serine protease inhibitor</keyword>
<dbReference type="InterPro" id="IPR023796">
    <property type="entry name" value="Serpin_dom"/>
</dbReference>
<feature type="domain" description="Serpin" evidence="5">
    <location>
        <begin position="71"/>
        <end position="432"/>
    </location>
</feature>
<dbReference type="PANTHER" id="PTHR11461:SF357">
    <property type="entry name" value="SERINE PROTEASE INHIBITOR 27A"/>
    <property type="match status" value="1"/>
</dbReference>
<dbReference type="SUPFAM" id="SSF56574">
    <property type="entry name" value="Serpins"/>
    <property type="match status" value="2"/>
</dbReference>
<accession>A0ABP1P296</accession>
<dbReference type="CDD" id="cd19578">
    <property type="entry name" value="serpinK_insect_SRPN2-like"/>
    <property type="match status" value="1"/>
</dbReference>
<organism evidence="6 7">
    <name type="scientific">Xylocopa violacea</name>
    <name type="common">Violet carpenter bee</name>
    <name type="synonym">Apis violacea</name>
    <dbReference type="NCBI Taxonomy" id="135666"/>
    <lineage>
        <taxon>Eukaryota</taxon>
        <taxon>Metazoa</taxon>
        <taxon>Ecdysozoa</taxon>
        <taxon>Arthropoda</taxon>
        <taxon>Hexapoda</taxon>
        <taxon>Insecta</taxon>
        <taxon>Pterygota</taxon>
        <taxon>Neoptera</taxon>
        <taxon>Endopterygota</taxon>
        <taxon>Hymenoptera</taxon>
        <taxon>Apocrita</taxon>
        <taxon>Aculeata</taxon>
        <taxon>Apoidea</taxon>
        <taxon>Anthophila</taxon>
        <taxon>Apidae</taxon>
        <taxon>Xylocopa</taxon>
        <taxon>Xylocopa</taxon>
    </lineage>
</organism>
<evidence type="ECO:0000256" key="2">
    <source>
        <dbReference type="ARBA" id="ARBA00022900"/>
    </source>
</evidence>
<dbReference type="EMBL" id="CAXAJV020001294">
    <property type="protein sequence ID" value="CAL7946686.1"/>
    <property type="molecule type" value="Genomic_DNA"/>
</dbReference>
<reference evidence="6 7" key="1">
    <citation type="submission" date="2024-08" db="EMBL/GenBank/DDBJ databases">
        <authorList>
            <person name="Will J Nash"/>
            <person name="Angela Man"/>
            <person name="Seanna McTaggart"/>
            <person name="Kendall Baker"/>
            <person name="Tom Barker"/>
            <person name="Leah Catchpole"/>
            <person name="Alex Durrant"/>
            <person name="Karim Gharbi"/>
            <person name="Naomi Irish"/>
            <person name="Gemy Kaithakottil"/>
            <person name="Debby Ku"/>
            <person name="Aaliyah Providence"/>
            <person name="Felix Shaw"/>
            <person name="David Swarbreck"/>
            <person name="Chris Watkins"/>
            <person name="Ann M. McCartney"/>
            <person name="Giulio Formenti"/>
            <person name="Alice Mouton"/>
            <person name="Noel Vella"/>
            <person name="Bjorn M von Reumont"/>
            <person name="Adriana Vella"/>
            <person name="Wilfried Haerty"/>
        </authorList>
    </citation>
    <scope>NUCLEOTIDE SEQUENCE [LARGE SCALE GENOMIC DNA]</scope>
</reference>
<protein>
    <recommendedName>
        <fullName evidence="5">Serpin domain-containing protein</fullName>
    </recommendedName>
</protein>
<comment type="similarity">
    <text evidence="3">Belongs to the serpin family.</text>
</comment>
<dbReference type="Proteomes" id="UP001642520">
    <property type="component" value="Unassembled WGS sequence"/>
</dbReference>
<dbReference type="InterPro" id="IPR023795">
    <property type="entry name" value="Serpin_CS"/>
</dbReference>
<keyword evidence="7" id="KW-1185">Reference proteome</keyword>
<dbReference type="InterPro" id="IPR000215">
    <property type="entry name" value="Serpin_fam"/>
</dbReference>
<dbReference type="SMART" id="SM00093">
    <property type="entry name" value="SERPIN"/>
    <property type="match status" value="2"/>
</dbReference>
<keyword evidence="1" id="KW-0646">Protease inhibitor</keyword>
<comment type="caution">
    <text evidence="6">The sequence shown here is derived from an EMBL/GenBank/DDBJ whole genome shotgun (WGS) entry which is preliminary data.</text>
</comment>
<sequence length="838" mass="95645">MNHVAGILGYYIAVACLATLIIKECKSEITRSSIPLVTNETTDIVPEIVYRNEDEDDFVPYQGERFSIFDWTLFKITNSKCSGNVLLSPLSLKIALLLLYEGAQDETAYELASAMQLPATRSATRDRFSTILRSFQTNSSAYTLNIGTRIYIDSNISIRRRYEAIVKNFYDTDAITANLSDSQPLVRGINDWVSNVTHGNIPRMIEDEDSIKNSVMLVMNALFFKGSWRKKYFSPEDTRTGKFYTTDNQTIDVPYMHAHGRFYYSESSELDAKILRLPYDGHKFAMYLVLPRTFDGIEQLVDKVNPFVLTRHVWLMQDLPVHVSIPKFKFEFSSHLEPILRQLGIRDIFDDTATLTGIIRPKGSSRQLKVTDILQKTGIEVNENGTTAYVATAIEIGNKIEDETFFAYHPFLFYLEDESTGTIIYIGKMMNPLDTTGTTTHSNRRPPSNAPLEIPNTDLILRPGLNAEDRNNLFNVHFSQVLSKEYRNGNLVSSPVSVKIALTMLMEAANGKAKSEIVSVLRLPENESRREELTQRTLVSLKRNKNGTEIDFSSRLWIHENLRVLDSYKNILRTRYEADVENINFEKVQDAALLVYEWIRRVTRNTISSASLLTELEPDTRLVSTSVIYLKGKWLKSFDKAKTKLQCFYRPDGICRNTYFMKHESTYRYAYIASIEAHVLEIPYSDGKTSMLTLMPSSREKDPELRILSEDLTTVPVSAILENLKERDVTIYLPKFNIENNLNLISSLQRLGIKNIFQSNANLTKMITTDSVYVTNFVQNVKIEIDEEGTLAAADTELGYKFLSSWGNDVKMDRPFLFMIVDSVTSTILFSGRFVEPL</sequence>
<dbReference type="PROSITE" id="PS00284">
    <property type="entry name" value="SERPIN"/>
    <property type="match status" value="1"/>
</dbReference>
<name>A0ABP1P296_XYLVO</name>
<dbReference type="PANTHER" id="PTHR11461">
    <property type="entry name" value="SERINE PROTEASE INHIBITOR, SERPIN"/>
    <property type="match status" value="1"/>
</dbReference>
<evidence type="ECO:0000313" key="7">
    <source>
        <dbReference type="Proteomes" id="UP001642520"/>
    </source>
</evidence>
<dbReference type="Pfam" id="PF00079">
    <property type="entry name" value="Serpin"/>
    <property type="match status" value="2"/>
</dbReference>
<dbReference type="Gene3D" id="3.30.497.10">
    <property type="entry name" value="Antithrombin, subunit I, domain 2"/>
    <property type="match status" value="2"/>
</dbReference>